<keyword evidence="7" id="KW-0378">Hydrolase</keyword>
<evidence type="ECO:0000256" key="1">
    <source>
        <dbReference type="ARBA" id="ARBA00001947"/>
    </source>
</evidence>
<dbReference type="SUPFAM" id="SSF53187">
    <property type="entry name" value="Zn-dependent exopeptidases"/>
    <property type="match status" value="1"/>
</dbReference>
<keyword evidence="4" id="KW-0645">Protease</keyword>
<keyword evidence="9" id="KW-0482">Metalloprotease</keyword>
<protein>
    <submittedName>
        <fullName evidence="12">CARB-Hap-3</fullName>
    </submittedName>
</protein>
<dbReference type="PANTHER" id="PTHR11705:SF143">
    <property type="entry name" value="SLL0236 PROTEIN"/>
    <property type="match status" value="1"/>
</dbReference>
<dbReference type="GO" id="GO:0005615">
    <property type="term" value="C:extracellular space"/>
    <property type="evidence" value="ECO:0007669"/>
    <property type="project" value="TreeGrafter"/>
</dbReference>
<evidence type="ECO:0000256" key="6">
    <source>
        <dbReference type="ARBA" id="ARBA00022729"/>
    </source>
</evidence>
<evidence type="ECO:0000256" key="4">
    <source>
        <dbReference type="ARBA" id="ARBA00022670"/>
    </source>
</evidence>
<comment type="similarity">
    <text evidence="2 10">Belongs to the peptidase M14 family.</text>
</comment>
<dbReference type="GO" id="GO:0006508">
    <property type="term" value="P:proteolysis"/>
    <property type="evidence" value="ECO:0007669"/>
    <property type="project" value="UniProtKB-KW"/>
</dbReference>
<dbReference type="Pfam" id="PF00246">
    <property type="entry name" value="Peptidase_M14"/>
    <property type="match status" value="1"/>
</dbReference>
<organism evidence="12">
    <name type="scientific">Hapalochlaena maculosa</name>
    <name type="common">Southern blue-ringed octopus</name>
    <name type="synonym">Octopus maculosus</name>
    <dbReference type="NCBI Taxonomy" id="61716"/>
    <lineage>
        <taxon>Eukaryota</taxon>
        <taxon>Metazoa</taxon>
        <taxon>Spiralia</taxon>
        <taxon>Lophotrochozoa</taxon>
        <taxon>Mollusca</taxon>
        <taxon>Cephalopoda</taxon>
        <taxon>Coleoidea</taxon>
        <taxon>Octopodiformes</taxon>
        <taxon>Octopoda</taxon>
        <taxon>Incirrata</taxon>
        <taxon>Octopodidae</taxon>
        <taxon>Hapalochlaena</taxon>
    </lineage>
</organism>
<keyword evidence="6" id="KW-0732">Signal</keyword>
<feature type="non-terminal residue" evidence="12">
    <location>
        <position position="1"/>
    </location>
</feature>
<feature type="non-terminal residue" evidence="12">
    <location>
        <position position="129"/>
    </location>
</feature>
<name>R4G7D2_HAPMA</name>
<reference evidence="12" key="1">
    <citation type="submission" date="2013-02" db="EMBL/GenBank/DDBJ databases">
        <title>Molecular phylogeny and evolution of the proteins encoded by coleoid (cuttlefish, octopus, squid) posterior venom glands.</title>
        <authorList>
            <person name="Fry B.G."/>
        </authorList>
    </citation>
    <scope>NUCLEOTIDE SEQUENCE</scope>
    <source>
        <tissue evidence="12">Posterior venom gland</tissue>
    </source>
</reference>
<comment type="cofactor">
    <cofactor evidence="1">
        <name>Zn(2+)</name>
        <dbReference type="ChEBI" id="CHEBI:29105"/>
    </cofactor>
</comment>
<dbReference type="GO" id="GO:0008270">
    <property type="term" value="F:zinc ion binding"/>
    <property type="evidence" value="ECO:0007669"/>
    <property type="project" value="InterPro"/>
</dbReference>
<dbReference type="FunFam" id="3.40.630.10:FF:000084">
    <property type="entry name" value="Carboxypeptidase B2"/>
    <property type="match status" value="1"/>
</dbReference>
<dbReference type="Gene3D" id="3.40.630.10">
    <property type="entry name" value="Zn peptidases"/>
    <property type="match status" value="1"/>
</dbReference>
<evidence type="ECO:0000256" key="5">
    <source>
        <dbReference type="ARBA" id="ARBA00022723"/>
    </source>
</evidence>
<dbReference type="GO" id="GO:0004181">
    <property type="term" value="F:metallocarboxypeptidase activity"/>
    <property type="evidence" value="ECO:0007669"/>
    <property type="project" value="InterPro"/>
</dbReference>
<dbReference type="EMBL" id="GAGJ01000003">
    <property type="protein sequence ID" value="JAA74573.1"/>
    <property type="molecule type" value="mRNA"/>
</dbReference>
<accession>R4G7D2</accession>
<feature type="domain" description="Peptidase M14" evidence="11">
    <location>
        <begin position="1"/>
        <end position="129"/>
    </location>
</feature>
<evidence type="ECO:0000313" key="12">
    <source>
        <dbReference type="EMBL" id="JAA74573.1"/>
    </source>
</evidence>
<evidence type="ECO:0000256" key="10">
    <source>
        <dbReference type="PROSITE-ProRule" id="PRU01379"/>
    </source>
</evidence>
<proteinExistence type="evidence at transcript level"/>
<keyword evidence="8" id="KW-0862">Zinc</keyword>
<dbReference type="AlphaFoldDB" id="R4G7D2"/>
<evidence type="ECO:0000256" key="8">
    <source>
        <dbReference type="ARBA" id="ARBA00022833"/>
    </source>
</evidence>
<keyword evidence="3" id="KW-0121">Carboxypeptidase</keyword>
<sequence length="129" mass="14669">EAGMHGRDWIAIAATMKLMEYMATEYKDNIDVRIMVNNFDWVFVPVANPDGYVATYSQNRLWKKNMKRDMGTKCVGVDLNRNFNANWGKEGSIGDPCNRAYRGKSAFSEPETVALSKLVSKHPKQISLF</sequence>
<evidence type="ECO:0000256" key="2">
    <source>
        <dbReference type="ARBA" id="ARBA00005988"/>
    </source>
</evidence>
<dbReference type="SMART" id="SM00631">
    <property type="entry name" value="Zn_pept"/>
    <property type="match status" value="1"/>
</dbReference>
<evidence type="ECO:0000259" key="11">
    <source>
        <dbReference type="PROSITE" id="PS52035"/>
    </source>
</evidence>
<dbReference type="PANTHER" id="PTHR11705">
    <property type="entry name" value="PROTEASE FAMILY M14 CARBOXYPEPTIDASE A,B"/>
    <property type="match status" value="1"/>
</dbReference>
<evidence type="ECO:0000256" key="7">
    <source>
        <dbReference type="ARBA" id="ARBA00022801"/>
    </source>
</evidence>
<comment type="caution">
    <text evidence="10">Lacks conserved residue(s) required for the propagation of feature annotation.</text>
</comment>
<dbReference type="InterPro" id="IPR000834">
    <property type="entry name" value="Peptidase_M14"/>
</dbReference>
<keyword evidence="5" id="KW-0479">Metal-binding</keyword>
<evidence type="ECO:0000256" key="9">
    <source>
        <dbReference type="ARBA" id="ARBA00023049"/>
    </source>
</evidence>
<dbReference type="PROSITE" id="PS52035">
    <property type="entry name" value="PEPTIDASE_M14"/>
    <property type="match status" value="1"/>
</dbReference>
<evidence type="ECO:0000256" key="3">
    <source>
        <dbReference type="ARBA" id="ARBA00022645"/>
    </source>
</evidence>